<organism evidence="3">
    <name type="scientific">Dissoconium aciculare CBS 342.82</name>
    <dbReference type="NCBI Taxonomy" id="1314786"/>
    <lineage>
        <taxon>Eukaryota</taxon>
        <taxon>Fungi</taxon>
        <taxon>Dikarya</taxon>
        <taxon>Ascomycota</taxon>
        <taxon>Pezizomycotina</taxon>
        <taxon>Dothideomycetes</taxon>
        <taxon>Dothideomycetidae</taxon>
        <taxon>Mycosphaerellales</taxon>
        <taxon>Dissoconiaceae</taxon>
        <taxon>Dissoconium</taxon>
    </lineage>
</organism>
<protein>
    <submittedName>
        <fullName evidence="3">Uncharacterized protein</fullName>
    </submittedName>
</protein>
<evidence type="ECO:0000256" key="1">
    <source>
        <dbReference type="SAM" id="MobiDB-lite"/>
    </source>
</evidence>
<dbReference type="Proteomes" id="UP000504637">
    <property type="component" value="Unplaced"/>
</dbReference>
<name>A0A6J3ME02_9PEZI</name>
<proteinExistence type="predicted"/>
<gene>
    <name evidence="3" type="ORF">K489DRAFT_407011</name>
</gene>
<evidence type="ECO:0000313" key="2">
    <source>
        <dbReference type="Proteomes" id="UP000504637"/>
    </source>
</evidence>
<reference evidence="3" key="2">
    <citation type="submission" date="2020-04" db="EMBL/GenBank/DDBJ databases">
        <authorList>
            <consortium name="NCBI Genome Project"/>
        </authorList>
    </citation>
    <scope>NUCLEOTIDE SEQUENCE</scope>
    <source>
        <strain evidence="3">CBS 342.82</strain>
    </source>
</reference>
<evidence type="ECO:0000313" key="3">
    <source>
        <dbReference type="RefSeq" id="XP_033463276.1"/>
    </source>
</evidence>
<dbReference type="GeneID" id="54365122"/>
<dbReference type="RefSeq" id="XP_033463276.1">
    <property type="nucleotide sequence ID" value="XM_033607322.1"/>
</dbReference>
<dbReference type="AlphaFoldDB" id="A0A6J3ME02"/>
<reference evidence="3" key="1">
    <citation type="submission" date="2020-01" db="EMBL/GenBank/DDBJ databases">
        <authorList>
            <consortium name="DOE Joint Genome Institute"/>
            <person name="Haridas S."/>
            <person name="Albert R."/>
            <person name="Binder M."/>
            <person name="Bloem J."/>
            <person name="Labutti K."/>
            <person name="Salamov A."/>
            <person name="Andreopoulos B."/>
            <person name="Baker S.E."/>
            <person name="Barry K."/>
            <person name="Bills G."/>
            <person name="Bluhm B.H."/>
            <person name="Cannon C."/>
            <person name="Castanera R."/>
            <person name="Culley D.E."/>
            <person name="Daum C."/>
            <person name="Ezra D."/>
            <person name="Gonzalez J.B."/>
            <person name="Henrissat B."/>
            <person name="Kuo A."/>
            <person name="Liang C."/>
            <person name="Lipzen A."/>
            <person name="Lutzoni F."/>
            <person name="Magnuson J."/>
            <person name="Mondo S."/>
            <person name="Nolan M."/>
            <person name="Ohm R."/>
            <person name="Pangilinan J."/>
            <person name="Park H.-J."/>
            <person name="Ramirez L."/>
            <person name="Alfaro M."/>
            <person name="Sun H."/>
            <person name="Tritt A."/>
            <person name="Yoshinaga Y."/>
            <person name="Zwiers L.-H."/>
            <person name="Turgeon B.G."/>
            <person name="Goodwin S.B."/>
            <person name="Spatafora J.W."/>
            <person name="Crous P.W."/>
            <person name="Grigoriev I.V."/>
        </authorList>
    </citation>
    <scope>NUCLEOTIDE SEQUENCE</scope>
    <source>
        <strain evidence="3">CBS 342.82</strain>
    </source>
</reference>
<accession>A0A6J3ME02</accession>
<dbReference type="OrthoDB" id="3650546at2759"/>
<keyword evidence="2" id="KW-1185">Reference proteome</keyword>
<feature type="region of interest" description="Disordered" evidence="1">
    <location>
        <begin position="91"/>
        <end position="135"/>
    </location>
</feature>
<sequence>MSVVTAPGAFVPFTQTFVQGSVTTAIPLVGQILYNGKTNFVGYDAGSAAYIVPSTASGAQATTLANGNTYYITSGKAPTGYTLTAGGATTSSGAATTSVSTKTSSPGTTSTSPGGIAVTGSAQTTTSTSSPTGNAAVMTGPASGIEGLMLGFLTMMLGLLI</sequence>
<reference evidence="3" key="3">
    <citation type="submission" date="2025-08" db="UniProtKB">
        <authorList>
            <consortium name="RefSeq"/>
        </authorList>
    </citation>
    <scope>IDENTIFICATION</scope>
    <source>
        <strain evidence="3">CBS 342.82</strain>
    </source>
</reference>